<comment type="similarity">
    <text evidence="4 9">Belongs to the inositol monophosphatase superfamily.</text>
</comment>
<dbReference type="EMBL" id="FOKY01000020">
    <property type="protein sequence ID" value="SFB91556.1"/>
    <property type="molecule type" value="Genomic_DNA"/>
</dbReference>
<dbReference type="GO" id="GO:0046854">
    <property type="term" value="P:phosphatidylinositol phosphate biosynthetic process"/>
    <property type="evidence" value="ECO:0007669"/>
    <property type="project" value="InterPro"/>
</dbReference>
<dbReference type="EC" id="3.1.3.25" evidence="9"/>
<evidence type="ECO:0000256" key="1">
    <source>
        <dbReference type="ARBA" id="ARBA00001033"/>
    </source>
</evidence>
<dbReference type="InterPro" id="IPR033942">
    <property type="entry name" value="IMPase"/>
</dbReference>
<evidence type="ECO:0000256" key="2">
    <source>
        <dbReference type="ARBA" id="ARBA00001946"/>
    </source>
</evidence>
<feature type="binding site" evidence="8">
    <location>
        <position position="81"/>
    </location>
    <ligand>
        <name>Mg(2+)</name>
        <dbReference type="ChEBI" id="CHEBI:18420"/>
        <label>1</label>
        <note>catalytic</note>
    </ligand>
</feature>
<comment type="catalytic activity">
    <reaction evidence="1 9">
        <text>a myo-inositol phosphate + H2O = myo-inositol + phosphate</text>
        <dbReference type="Rhea" id="RHEA:24056"/>
        <dbReference type="ChEBI" id="CHEBI:15377"/>
        <dbReference type="ChEBI" id="CHEBI:17268"/>
        <dbReference type="ChEBI" id="CHEBI:43474"/>
        <dbReference type="ChEBI" id="CHEBI:84139"/>
        <dbReference type="EC" id="3.1.3.25"/>
    </reaction>
</comment>
<keyword evidence="6 9" id="KW-0378">Hydrolase</keyword>
<dbReference type="AlphaFoldDB" id="A0A1I1EXT9"/>
<name>A0A1I1EXT9_BREAD</name>
<evidence type="ECO:0000256" key="5">
    <source>
        <dbReference type="ARBA" id="ARBA00022723"/>
    </source>
</evidence>
<dbReference type="InterPro" id="IPR020583">
    <property type="entry name" value="Inositol_monoP_metal-BS"/>
</dbReference>
<keyword evidence="11" id="KW-1185">Reference proteome</keyword>
<dbReference type="PRINTS" id="PR00378">
    <property type="entry name" value="LIIMPHPHTASE"/>
</dbReference>
<dbReference type="PANTHER" id="PTHR20854:SF4">
    <property type="entry name" value="INOSITOL-1-MONOPHOSPHATASE-RELATED"/>
    <property type="match status" value="1"/>
</dbReference>
<protein>
    <recommendedName>
        <fullName evidence="9">Inositol-1-monophosphatase</fullName>
        <ecNumber evidence="9">3.1.3.25</ecNumber>
    </recommendedName>
</protein>
<evidence type="ECO:0000313" key="10">
    <source>
        <dbReference type="EMBL" id="SFB91556.1"/>
    </source>
</evidence>
<dbReference type="InterPro" id="IPR000760">
    <property type="entry name" value="Inositol_monophosphatase-like"/>
</dbReference>
<evidence type="ECO:0000256" key="7">
    <source>
        <dbReference type="ARBA" id="ARBA00022842"/>
    </source>
</evidence>
<dbReference type="CDD" id="cd01639">
    <property type="entry name" value="IMPase"/>
    <property type="match status" value="1"/>
</dbReference>
<dbReference type="GO" id="GO:0046872">
    <property type="term" value="F:metal ion binding"/>
    <property type="evidence" value="ECO:0007669"/>
    <property type="project" value="UniProtKB-KW"/>
</dbReference>
<dbReference type="PRINTS" id="PR00377">
    <property type="entry name" value="IMPHPHTASES"/>
</dbReference>
<reference evidence="11" key="1">
    <citation type="submission" date="2016-10" db="EMBL/GenBank/DDBJ databases">
        <authorList>
            <person name="Varghese N."/>
            <person name="Submissions S."/>
        </authorList>
    </citation>
    <scope>NUCLEOTIDE SEQUENCE [LARGE SCALE GENOMIC DNA]</scope>
    <source>
        <strain evidence="11">ATCC 43811</strain>
    </source>
</reference>
<evidence type="ECO:0000313" key="11">
    <source>
        <dbReference type="Proteomes" id="UP000240042"/>
    </source>
</evidence>
<keyword evidence="5 8" id="KW-0479">Metal-binding</keyword>
<dbReference type="Gene3D" id="3.40.190.80">
    <property type="match status" value="1"/>
</dbReference>
<evidence type="ECO:0000256" key="9">
    <source>
        <dbReference type="RuleBase" id="RU364068"/>
    </source>
</evidence>
<dbReference type="SUPFAM" id="SSF56655">
    <property type="entry name" value="Carbohydrate phosphatase"/>
    <property type="match status" value="1"/>
</dbReference>
<evidence type="ECO:0000256" key="3">
    <source>
        <dbReference type="ARBA" id="ARBA00005152"/>
    </source>
</evidence>
<dbReference type="Pfam" id="PF00459">
    <property type="entry name" value="Inositol_P"/>
    <property type="match status" value="1"/>
</dbReference>
<feature type="binding site" evidence="8">
    <location>
        <position position="224"/>
    </location>
    <ligand>
        <name>Mg(2+)</name>
        <dbReference type="ChEBI" id="CHEBI:18420"/>
        <label>1</label>
        <note>catalytic</note>
    </ligand>
</feature>
<dbReference type="GO" id="GO:0007165">
    <property type="term" value="P:signal transduction"/>
    <property type="evidence" value="ECO:0007669"/>
    <property type="project" value="TreeGrafter"/>
</dbReference>
<dbReference type="Gene3D" id="3.30.540.10">
    <property type="entry name" value="Fructose-1,6-Bisphosphatase, subunit A, domain 1"/>
    <property type="match status" value="1"/>
</dbReference>
<dbReference type="PANTHER" id="PTHR20854">
    <property type="entry name" value="INOSITOL MONOPHOSPHATASE"/>
    <property type="match status" value="1"/>
</dbReference>
<dbReference type="UniPathway" id="UPA00823">
    <property type="reaction ID" value="UER00788"/>
</dbReference>
<gene>
    <name evidence="10" type="ORF">SAMN02745150_01303</name>
</gene>
<dbReference type="PROSITE" id="PS00630">
    <property type="entry name" value="IMP_2"/>
    <property type="match status" value="1"/>
</dbReference>
<dbReference type="OrthoDB" id="9772456at2"/>
<dbReference type="InterPro" id="IPR020552">
    <property type="entry name" value="Inositol_monoPase_Li-sen"/>
</dbReference>
<keyword evidence="7 8" id="KW-0460">Magnesium</keyword>
<dbReference type="GO" id="GO:0006021">
    <property type="term" value="P:inositol biosynthetic process"/>
    <property type="evidence" value="ECO:0007669"/>
    <property type="project" value="UniProtKB-UniPathway"/>
</dbReference>
<sequence>MPQHHLKNENLETNKEFQRYLDVARIAALEGGRILKNGFKADKRVEWKGDIDPVTEFDRAAELVIRKTISAHFPDHEILGEEGGFESGKSKVRWIVDPIDGTANFTRKIPLVAVTIGVEVNNELAVGVVNNPIMDEEFYAAKNMGAFFNGERIFVSELQSLKKAYVGFGLRREKEYREPMLAATEKLLSEVRTIRRLGCAALSLAYIACGRIDGLSEICLKPWDMAGGALILKEAGGQLANLNGSPFDLYEPTVLAGSPQFLEYLISVFKDVKITFPNQDFKN</sequence>
<dbReference type="STRING" id="34097.SAMN02745150_01303"/>
<accession>A0A1I1EXT9</accession>
<comment type="cofactor">
    <cofactor evidence="2 8 9">
        <name>Mg(2+)</name>
        <dbReference type="ChEBI" id="CHEBI:18420"/>
    </cofactor>
</comment>
<dbReference type="GO" id="GO:0008934">
    <property type="term" value="F:inositol monophosphate 1-phosphatase activity"/>
    <property type="evidence" value="ECO:0007669"/>
    <property type="project" value="InterPro"/>
</dbReference>
<evidence type="ECO:0000256" key="6">
    <source>
        <dbReference type="ARBA" id="ARBA00022801"/>
    </source>
</evidence>
<dbReference type="Proteomes" id="UP000240042">
    <property type="component" value="Unassembled WGS sequence"/>
</dbReference>
<dbReference type="FunFam" id="3.30.540.10:FF:000003">
    <property type="entry name" value="Inositol-1-monophosphatase"/>
    <property type="match status" value="1"/>
</dbReference>
<dbReference type="RefSeq" id="WP_092319859.1">
    <property type="nucleotide sequence ID" value="NZ_FOKY01000020.1"/>
</dbReference>
<feature type="binding site" evidence="8">
    <location>
        <position position="99"/>
    </location>
    <ligand>
        <name>Mg(2+)</name>
        <dbReference type="ChEBI" id="CHEBI:18420"/>
        <label>1</label>
        <note>catalytic</note>
    </ligand>
</feature>
<organism evidence="10 11">
    <name type="scientific">Brevinema andersonii</name>
    <dbReference type="NCBI Taxonomy" id="34097"/>
    <lineage>
        <taxon>Bacteria</taxon>
        <taxon>Pseudomonadati</taxon>
        <taxon>Spirochaetota</taxon>
        <taxon>Spirochaetia</taxon>
        <taxon>Brevinematales</taxon>
        <taxon>Brevinemataceae</taxon>
        <taxon>Brevinema</taxon>
    </lineage>
</organism>
<evidence type="ECO:0000256" key="8">
    <source>
        <dbReference type="PIRSR" id="PIRSR600760-2"/>
    </source>
</evidence>
<dbReference type="PROSITE" id="PS00629">
    <property type="entry name" value="IMP_1"/>
    <property type="match status" value="1"/>
</dbReference>
<evidence type="ECO:0000256" key="4">
    <source>
        <dbReference type="ARBA" id="ARBA00009759"/>
    </source>
</evidence>
<proteinExistence type="inferred from homology"/>
<feature type="binding site" evidence="8">
    <location>
        <position position="97"/>
    </location>
    <ligand>
        <name>Mg(2+)</name>
        <dbReference type="ChEBI" id="CHEBI:18420"/>
        <label>1</label>
        <note>catalytic</note>
    </ligand>
</feature>
<feature type="binding site" evidence="8">
    <location>
        <position position="100"/>
    </location>
    <ligand>
        <name>Mg(2+)</name>
        <dbReference type="ChEBI" id="CHEBI:18420"/>
        <label>1</label>
        <note>catalytic</note>
    </ligand>
</feature>
<dbReference type="InterPro" id="IPR020550">
    <property type="entry name" value="Inositol_monophosphatase_CS"/>
</dbReference>
<comment type="pathway">
    <text evidence="3">Polyol metabolism; myo-inositol biosynthesis; myo-inositol from D-glucose 6-phosphate: step 2/2.</text>
</comment>